<comment type="function">
    <text evidence="8">Acts on ADP-mannose and ADP-glucose as well as ADP-ribose. Prevents glycogen biosynthesis. The reaction catalyzed by this enzyme is a limiting step of the gluconeogenic process.</text>
</comment>
<dbReference type="GO" id="GO:0006753">
    <property type="term" value="P:nucleoside phosphate metabolic process"/>
    <property type="evidence" value="ECO:0007669"/>
    <property type="project" value="TreeGrafter"/>
</dbReference>
<evidence type="ECO:0000256" key="1">
    <source>
        <dbReference type="ARBA" id="ARBA00001946"/>
    </source>
</evidence>
<feature type="domain" description="Nudix hydrolase" evidence="15">
    <location>
        <begin position="49"/>
        <end position="187"/>
    </location>
</feature>
<dbReference type="PROSITE" id="PS00893">
    <property type="entry name" value="NUDIX_BOX"/>
    <property type="match status" value="1"/>
</dbReference>
<evidence type="ECO:0000256" key="6">
    <source>
        <dbReference type="ARBA" id="ARBA00022801"/>
    </source>
</evidence>
<feature type="short sequence motif" description="Nudix box" evidence="14">
    <location>
        <begin position="91"/>
        <end position="113"/>
    </location>
</feature>
<feature type="binding site" evidence="13">
    <location>
        <position position="110"/>
    </location>
    <ligand>
        <name>Mg(2+)</name>
        <dbReference type="ChEBI" id="CHEBI:18420"/>
        <label>1</label>
    </ligand>
</feature>
<evidence type="ECO:0000313" key="16">
    <source>
        <dbReference type="EMBL" id="RUO64842.1"/>
    </source>
</evidence>
<dbReference type="InterPro" id="IPR004385">
    <property type="entry name" value="NDP_pyrophosphatase"/>
</dbReference>
<sequence>MAIRFHRDDVKIKEKAPLYQGFLSVYRYSLQHRLFSGEWSPVIERELMERGNAVVVIPYDPVRDEFVVVEQFRVGALNDKNGPWLFEFVAGMFDANESAEEVAVREMEEEAGLKAKRLIYATSYYSSPGGTDEKLTIYIAEVDSQSAAAYGGVPEEDEDIRVHAIPREHVMTMLEREEINNAASVIGLQWLLLHRDKVFPIQQEQN</sequence>
<evidence type="ECO:0000256" key="9">
    <source>
        <dbReference type="ARBA" id="ARBA00030162"/>
    </source>
</evidence>
<keyword evidence="17" id="KW-1185">Reference proteome</keyword>
<evidence type="ECO:0000256" key="13">
    <source>
        <dbReference type="PIRSR" id="PIRSR604385-2"/>
    </source>
</evidence>
<organism evidence="16 17">
    <name type="scientific">Idiomarina ramblicola</name>
    <dbReference type="NCBI Taxonomy" id="263724"/>
    <lineage>
        <taxon>Bacteria</taxon>
        <taxon>Pseudomonadati</taxon>
        <taxon>Pseudomonadota</taxon>
        <taxon>Gammaproteobacteria</taxon>
        <taxon>Alteromonadales</taxon>
        <taxon>Idiomarinaceae</taxon>
        <taxon>Idiomarina</taxon>
    </lineage>
</organism>
<gene>
    <name evidence="16" type="ORF">CWI78_11760</name>
</gene>
<protein>
    <recommendedName>
        <fullName evidence="4">ADP-ribose pyrophosphatase</fullName>
        <ecNumber evidence="3">3.6.1.13</ecNumber>
    </recommendedName>
    <alternativeName>
        <fullName evidence="9">ADP-ribose diphosphatase</fullName>
    </alternativeName>
    <alternativeName>
        <fullName evidence="11">ADP-ribose phosphohydrolase</fullName>
    </alternativeName>
    <alternativeName>
        <fullName evidence="10">Adenosine diphosphoribose pyrophosphatase</fullName>
    </alternativeName>
</protein>
<dbReference type="PROSITE" id="PS51462">
    <property type="entry name" value="NUDIX"/>
    <property type="match status" value="1"/>
</dbReference>
<dbReference type="InterPro" id="IPR000086">
    <property type="entry name" value="NUDIX_hydrolase_dom"/>
</dbReference>
<evidence type="ECO:0000256" key="3">
    <source>
        <dbReference type="ARBA" id="ARBA00012453"/>
    </source>
</evidence>
<dbReference type="GO" id="GO:0019144">
    <property type="term" value="F:ADP-sugar diphosphatase activity"/>
    <property type="evidence" value="ECO:0007669"/>
    <property type="project" value="TreeGrafter"/>
</dbReference>
<proteinExistence type="inferred from homology"/>
<name>A0A432YTD2_9GAMM</name>
<dbReference type="GO" id="GO:0019693">
    <property type="term" value="P:ribose phosphate metabolic process"/>
    <property type="evidence" value="ECO:0007669"/>
    <property type="project" value="TreeGrafter"/>
</dbReference>
<evidence type="ECO:0000259" key="15">
    <source>
        <dbReference type="PROSITE" id="PS51462"/>
    </source>
</evidence>
<evidence type="ECO:0000256" key="14">
    <source>
        <dbReference type="PIRSR" id="PIRSR604385-3"/>
    </source>
</evidence>
<dbReference type="RefSeq" id="WP_126782988.1">
    <property type="nucleotide sequence ID" value="NZ_PIQC01000009.1"/>
</dbReference>
<feature type="binding site" evidence="13">
    <location>
        <position position="106"/>
    </location>
    <ligand>
        <name>Mg(2+)</name>
        <dbReference type="ChEBI" id="CHEBI:18420"/>
        <label>1</label>
    </ligand>
</feature>
<dbReference type="EMBL" id="PIQC01000009">
    <property type="protein sequence ID" value="RUO64842.1"/>
    <property type="molecule type" value="Genomic_DNA"/>
</dbReference>
<evidence type="ECO:0000256" key="2">
    <source>
        <dbReference type="ARBA" id="ARBA00007482"/>
    </source>
</evidence>
<accession>A0A432YTD2</accession>
<dbReference type="GO" id="GO:0046872">
    <property type="term" value="F:metal ion binding"/>
    <property type="evidence" value="ECO:0007669"/>
    <property type="project" value="UniProtKB-KW"/>
</dbReference>
<comment type="cofactor">
    <cofactor evidence="1 13">
        <name>Mg(2+)</name>
        <dbReference type="ChEBI" id="CHEBI:18420"/>
    </cofactor>
</comment>
<reference evidence="17" key="1">
    <citation type="journal article" date="2018" name="Front. Microbiol.">
        <title>Genome-Based Analysis Reveals the Taxonomy and Diversity of the Family Idiomarinaceae.</title>
        <authorList>
            <person name="Liu Y."/>
            <person name="Lai Q."/>
            <person name="Shao Z."/>
        </authorList>
    </citation>
    <scope>NUCLEOTIDE SEQUENCE [LARGE SCALE GENOMIC DNA]</scope>
    <source>
        <strain evidence="17">R22</strain>
    </source>
</reference>
<dbReference type="Proteomes" id="UP000288058">
    <property type="component" value="Unassembled WGS sequence"/>
</dbReference>
<evidence type="ECO:0000256" key="7">
    <source>
        <dbReference type="ARBA" id="ARBA00022842"/>
    </source>
</evidence>
<comment type="similarity">
    <text evidence="2">Belongs to the Nudix hydrolase family. NudF subfamily.</text>
</comment>
<dbReference type="InterPro" id="IPR020084">
    <property type="entry name" value="NUDIX_hydrolase_CS"/>
</dbReference>
<dbReference type="PANTHER" id="PTHR11839">
    <property type="entry name" value="UDP/ADP-SUGAR PYROPHOSPHATASE"/>
    <property type="match status" value="1"/>
</dbReference>
<dbReference type="GO" id="GO:0005829">
    <property type="term" value="C:cytosol"/>
    <property type="evidence" value="ECO:0007669"/>
    <property type="project" value="TreeGrafter"/>
</dbReference>
<evidence type="ECO:0000256" key="4">
    <source>
        <dbReference type="ARBA" id="ARBA00013297"/>
    </source>
</evidence>
<dbReference type="PANTHER" id="PTHR11839:SF5">
    <property type="entry name" value="ADP-RIBOSE PYROPHOSPHATASE"/>
    <property type="match status" value="1"/>
</dbReference>
<keyword evidence="7 13" id="KW-0460">Magnesium</keyword>
<dbReference type="InterPro" id="IPR015797">
    <property type="entry name" value="NUDIX_hydrolase-like_dom_sf"/>
</dbReference>
<evidence type="ECO:0000256" key="5">
    <source>
        <dbReference type="ARBA" id="ARBA00022723"/>
    </source>
</evidence>
<dbReference type="SUPFAM" id="SSF55811">
    <property type="entry name" value="Nudix"/>
    <property type="match status" value="1"/>
</dbReference>
<feature type="binding site" evidence="13">
    <location>
        <position position="90"/>
    </location>
    <ligand>
        <name>Mg(2+)</name>
        <dbReference type="ChEBI" id="CHEBI:18420"/>
        <label>1</label>
    </ligand>
</feature>
<comment type="catalytic activity">
    <reaction evidence="12">
        <text>ADP-D-ribose + H2O = D-ribose 5-phosphate + AMP + 2 H(+)</text>
        <dbReference type="Rhea" id="RHEA:10412"/>
        <dbReference type="ChEBI" id="CHEBI:15377"/>
        <dbReference type="ChEBI" id="CHEBI:15378"/>
        <dbReference type="ChEBI" id="CHEBI:57967"/>
        <dbReference type="ChEBI" id="CHEBI:78346"/>
        <dbReference type="ChEBI" id="CHEBI:456215"/>
        <dbReference type="EC" id="3.6.1.13"/>
    </reaction>
</comment>
<dbReference type="OrthoDB" id="5292471at2"/>
<evidence type="ECO:0000313" key="17">
    <source>
        <dbReference type="Proteomes" id="UP000288058"/>
    </source>
</evidence>
<feature type="binding site" evidence="13">
    <location>
        <position position="158"/>
    </location>
    <ligand>
        <name>Mg(2+)</name>
        <dbReference type="ChEBI" id="CHEBI:18420"/>
        <label>1</label>
    </ligand>
</feature>
<keyword evidence="6" id="KW-0378">Hydrolase</keyword>
<dbReference type="CDD" id="cd24155">
    <property type="entry name" value="NUDIX_ADPRase"/>
    <property type="match status" value="1"/>
</dbReference>
<dbReference type="GO" id="GO:0047631">
    <property type="term" value="F:ADP-ribose diphosphatase activity"/>
    <property type="evidence" value="ECO:0007669"/>
    <property type="project" value="UniProtKB-EC"/>
</dbReference>
<keyword evidence="5 13" id="KW-0479">Metal-binding</keyword>
<dbReference type="EC" id="3.6.1.13" evidence="3"/>
<evidence type="ECO:0000256" key="12">
    <source>
        <dbReference type="ARBA" id="ARBA00049546"/>
    </source>
</evidence>
<dbReference type="AlphaFoldDB" id="A0A432YTD2"/>
<dbReference type="Gene3D" id="3.90.79.10">
    <property type="entry name" value="Nucleoside Triphosphate Pyrophosphohydrolase"/>
    <property type="match status" value="1"/>
</dbReference>
<dbReference type="Pfam" id="PF00293">
    <property type="entry name" value="NUDIX"/>
    <property type="match status" value="1"/>
</dbReference>
<evidence type="ECO:0000256" key="11">
    <source>
        <dbReference type="ARBA" id="ARBA00033056"/>
    </source>
</evidence>
<evidence type="ECO:0000256" key="10">
    <source>
        <dbReference type="ARBA" id="ARBA00030308"/>
    </source>
</evidence>
<dbReference type="NCBIfam" id="TIGR00052">
    <property type="entry name" value="nudix-type nucleoside diphosphatase, YffH/AdpP family"/>
    <property type="match status" value="1"/>
</dbReference>
<evidence type="ECO:0000256" key="8">
    <source>
        <dbReference type="ARBA" id="ARBA00025164"/>
    </source>
</evidence>
<comment type="caution">
    <text evidence="16">The sequence shown here is derived from an EMBL/GenBank/DDBJ whole genome shotgun (WGS) entry which is preliminary data.</text>
</comment>